<dbReference type="EMBL" id="CP149783">
    <property type="protein sequence ID" value="WYF46213.1"/>
    <property type="molecule type" value="Genomic_DNA"/>
</dbReference>
<reference evidence="1" key="1">
    <citation type="submission" date="2024-03" db="EMBL/GenBank/DDBJ databases">
        <title>Deinococcus weizhi sp. nov., isolated from human skin.</title>
        <authorList>
            <person name="Wei Z."/>
            <person name="Tian F."/>
            <person name="Yang C."/>
            <person name="Xin L.T."/>
            <person name="Wen Z.J."/>
            <person name="Lan K.C."/>
            <person name="Yu L."/>
            <person name="Zhe W."/>
            <person name="Dan F.D."/>
            <person name="Jun W."/>
            <person name="Rui Z."/>
            <person name="Yong X.J."/>
            <person name="Ting Y."/>
            <person name="Wei X."/>
            <person name="Xu Z.G."/>
            <person name="Xin Z."/>
            <person name="Dong F.G."/>
            <person name="Ni X.M."/>
            <person name="Zheng M.G."/>
            <person name="Chun Y."/>
            <person name="Qian W.X."/>
        </authorList>
    </citation>
    <scope>NUCLEOTIDE SEQUENCE</scope>
    <source>
        <strain evidence="1">VB142</strain>
    </source>
</reference>
<organism evidence="1">
    <name type="scientific">Deinococcus sp. VB142</name>
    <dbReference type="NCBI Taxonomy" id="3112952"/>
    <lineage>
        <taxon>Bacteria</taxon>
        <taxon>Thermotogati</taxon>
        <taxon>Deinococcota</taxon>
        <taxon>Deinococci</taxon>
        <taxon>Deinococcales</taxon>
        <taxon>Deinococcaceae</taxon>
        <taxon>Deinococcus</taxon>
    </lineage>
</organism>
<dbReference type="AlphaFoldDB" id="A0AAU6Q795"/>
<evidence type="ECO:0000313" key="1">
    <source>
        <dbReference type="EMBL" id="WYF46213.1"/>
    </source>
</evidence>
<sequence length="135" mass="15648">MTFIRPSADPGFDFSILTEFRGRLIAGNQEQLLLDKMLTHFKNRGLLNLRGKQRTDSTHVIGAVRSLRRLEFLVETLRAAFNQIAQVEPFWLQLRLTAEWVKRYAWRVEIERLPTSDNGSCSFEVTKKDPPKMGL</sequence>
<accession>A0AAU6Q795</accession>
<proteinExistence type="predicted"/>
<protein>
    <submittedName>
        <fullName evidence="1">Uncharacterized protein</fullName>
    </submittedName>
</protein>
<gene>
    <name evidence="1" type="ORF">WDJ50_17510</name>
</gene>
<dbReference type="RefSeq" id="WP_339097663.1">
    <property type="nucleotide sequence ID" value="NZ_CP149783.1"/>
</dbReference>
<name>A0AAU6Q795_9DEIO</name>